<reference evidence="1 2" key="1">
    <citation type="journal article" date="2018" name="Elife">
        <title>Discovery and characterization of a prevalent human gut bacterial enzyme sufficient for the inactivation of a family of plant toxins.</title>
        <authorList>
            <person name="Koppel N."/>
            <person name="Bisanz J.E."/>
            <person name="Pandelia M.E."/>
            <person name="Turnbaugh P.J."/>
            <person name="Balskus E.P."/>
        </authorList>
    </citation>
    <scope>NUCLEOTIDE SEQUENCE [LARGE SCALE GENOMIC DNA]</scope>
    <source>
        <strain evidence="2">anaerobia AP69FAA</strain>
    </source>
</reference>
<accession>A0A369LEN6</accession>
<dbReference type="EMBL" id="PPTP01000002">
    <property type="protein sequence ID" value="RDB56686.1"/>
    <property type="molecule type" value="Genomic_DNA"/>
</dbReference>
<gene>
    <name evidence="1" type="ORF">C1880_02675</name>
</gene>
<proteinExistence type="predicted"/>
<evidence type="ECO:0000313" key="2">
    <source>
        <dbReference type="Proteomes" id="UP000253792"/>
    </source>
</evidence>
<organism evidence="1 2">
    <name type="scientific">Senegalimassilia anaerobia</name>
    <dbReference type="NCBI Taxonomy" id="1473216"/>
    <lineage>
        <taxon>Bacteria</taxon>
        <taxon>Bacillati</taxon>
        <taxon>Actinomycetota</taxon>
        <taxon>Coriobacteriia</taxon>
        <taxon>Coriobacteriales</taxon>
        <taxon>Coriobacteriaceae</taxon>
        <taxon>Senegalimassilia</taxon>
    </lineage>
</organism>
<dbReference type="Gene3D" id="3.40.960.10">
    <property type="entry name" value="VSR Endonuclease"/>
    <property type="match status" value="1"/>
</dbReference>
<sequence>MRKPCRFLTQALPIPSLIPTKTFPIPCTAKFSIYLGKYSDTLDCMTIVISHISAIEYWLAHESLKPKATSAHATTELPSAGPTIDDRRCAEQLLKQCASIPLHIAATKPLHNSTRFRCHVWSPPVTRALYRIADDVYVCSPELAFVQSATALDKIDTVRLGCELCATYSINRQAHGGFFQRNAITTREKLGAVVCENQGANGIKIARWALDHVLDRSASPAETKVALALTLPCKIGGMGLPQPSLNRFIPLNAAEQKALNRSYFLCDLYWEQAKLAIEYDSDAEHSGSERIASDAARRNALLRLGITVITVGNQTFRDRSEFKRVGATVARLLGTRIRPRSEHYDRRQIELRKRLSSQPIWESARYSE</sequence>
<protein>
    <recommendedName>
        <fullName evidence="3">DUF559 domain-containing protein</fullName>
    </recommendedName>
</protein>
<keyword evidence="2" id="KW-1185">Reference proteome</keyword>
<dbReference type="AlphaFoldDB" id="A0A369LEN6"/>
<dbReference type="Proteomes" id="UP000253792">
    <property type="component" value="Unassembled WGS sequence"/>
</dbReference>
<name>A0A369LEN6_9ACTN</name>
<evidence type="ECO:0008006" key="3">
    <source>
        <dbReference type="Google" id="ProtNLM"/>
    </source>
</evidence>
<evidence type="ECO:0000313" key="1">
    <source>
        <dbReference type="EMBL" id="RDB56686.1"/>
    </source>
</evidence>
<comment type="caution">
    <text evidence="1">The sequence shown here is derived from an EMBL/GenBank/DDBJ whole genome shotgun (WGS) entry which is preliminary data.</text>
</comment>